<reference evidence="2 3" key="1">
    <citation type="submission" date="2017-05" db="EMBL/GenBank/DDBJ databases">
        <title>The complete genome sequence of Deinococcus ficus isolated from the rhizosphere of the Ficus religiosa L. in Taiwan.</title>
        <authorList>
            <person name="Wu K.-M."/>
            <person name="Liao T.-L."/>
            <person name="Liu Y.-M."/>
            <person name="Young C.-C."/>
            <person name="Tsai S.-F."/>
        </authorList>
    </citation>
    <scope>NUCLEOTIDE SEQUENCE [LARGE SCALE GENOMIC DNA]</scope>
    <source>
        <strain evidence="2 3">CC-FR2-10</strain>
    </source>
</reference>
<organism evidence="2 3">
    <name type="scientific">Deinococcus ficus</name>
    <dbReference type="NCBI Taxonomy" id="317577"/>
    <lineage>
        <taxon>Bacteria</taxon>
        <taxon>Thermotogati</taxon>
        <taxon>Deinococcota</taxon>
        <taxon>Deinococci</taxon>
        <taxon>Deinococcales</taxon>
        <taxon>Deinococcaceae</taxon>
        <taxon>Deinococcus</taxon>
    </lineage>
</organism>
<evidence type="ECO:0000259" key="1">
    <source>
        <dbReference type="PROSITE" id="PS51087"/>
    </source>
</evidence>
<keyword evidence="3" id="KW-1185">Reference proteome</keyword>
<dbReference type="PROSITE" id="PS51087">
    <property type="entry name" value="APAG"/>
    <property type="match status" value="1"/>
</dbReference>
<gene>
    <name evidence="2" type="ORF">DFI_08450</name>
</gene>
<dbReference type="Pfam" id="PF04379">
    <property type="entry name" value="DUF525"/>
    <property type="match status" value="1"/>
</dbReference>
<dbReference type="InterPro" id="IPR007474">
    <property type="entry name" value="ApaG_domain"/>
</dbReference>
<feature type="domain" description="ApaG" evidence="1">
    <location>
        <begin position="11"/>
        <end position="133"/>
    </location>
</feature>
<dbReference type="AlphaFoldDB" id="A0A221SWK6"/>
<dbReference type="KEGG" id="dfc:DFI_08450"/>
<dbReference type="RefSeq" id="WP_051307405.1">
    <property type="nucleotide sequence ID" value="NZ_CP021081.1"/>
</dbReference>
<proteinExistence type="predicted"/>
<dbReference type="Gene3D" id="2.60.40.1470">
    <property type="entry name" value="ApaG domain"/>
    <property type="match status" value="1"/>
</dbReference>
<dbReference type="EMBL" id="CP021081">
    <property type="protein sequence ID" value="ASN81024.1"/>
    <property type="molecule type" value="Genomic_DNA"/>
</dbReference>
<dbReference type="SUPFAM" id="SSF110069">
    <property type="entry name" value="ApaG-like"/>
    <property type="match status" value="1"/>
</dbReference>
<name>A0A221SWK6_9DEIO</name>
<protein>
    <submittedName>
        <fullName evidence="2">Co2+/Mg2+ efflux protein ApaG</fullName>
    </submittedName>
</protein>
<evidence type="ECO:0000313" key="2">
    <source>
        <dbReference type="EMBL" id="ASN81024.1"/>
    </source>
</evidence>
<dbReference type="GO" id="GO:0070987">
    <property type="term" value="P:error-free translesion synthesis"/>
    <property type="evidence" value="ECO:0007669"/>
    <property type="project" value="TreeGrafter"/>
</dbReference>
<accession>A0A221SWK6</accession>
<dbReference type="STRING" id="317577.GCA_000419625_02226"/>
<dbReference type="NCBIfam" id="NF003967">
    <property type="entry name" value="PRK05461.1"/>
    <property type="match status" value="1"/>
</dbReference>
<dbReference type="PANTHER" id="PTHR14289:SF16">
    <property type="entry name" value="POLYMERASE DELTA-INTERACTING PROTEIN 2"/>
    <property type="match status" value="1"/>
</dbReference>
<evidence type="ECO:0000313" key="3">
    <source>
        <dbReference type="Proteomes" id="UP000259030"/>
    </source>
</evidence>
<dbReference type="PANTHER" id="PTHR14289">
    <property type="entry name" value="F-BOX ONLY PROTEIN 3"/>
    <property type="match status" value="1"/>
</dbReference>
<dbReference type="Proteomes" id="UP000259030">
    <property type="component" value="Chromosome"/>
</dbReference>
<dbReference type="InterPro" id="IPR036767">
    <property type="entry name" value="ApaG_sf"/>
</dbReference>
<sequence length="135" mass="14816">MSRVPPGLPDDPAAPDVRVSVQVQHLPQHSVPGRQLFTYVIVIENHADDTWQVMARQWSITDGAGRVTEVEGEGVVGEQPIIPAGGSFTYDSFVTVEATPGRMRGWYTLRNAWGQGARVPIPEFLLDVPGQRVLN</sequence>